<dbReference type="InterPro" id="IPR000121">
    <property type="entry name" value="PEP_util_C"/>
</dbReference>
<dbReference type="PANTHER" id="PTHR22931:SF9">
    <property type="entry name" value="PYRUVATE, PHOSPHATE DIKINASE 1, CHLOROPLASTIC"/>
    <property type="match status" value="1"/>
</dbReference>
<dbReference type="InterPro" id="IPR013815">
    <property type="entry name" value="ATP_grasp_subdomain_1"/>
</dbReference>
<dbReference type="GO" id="GO:0008986">
    <property type="term" value="F:pyruvate, water dikinase activity"/>
    <property type="evidence" value="ECO:0007669"/>
    <property type="project" value="UniProtKB-EC"/>
</dbReference>
<dbReference type="Gene3D" id="3.20.20.60">
    <property type="entry name" value="Phosphoenolpyruvate-binding domains"/>
    <property type="match status" value="1"/>
</dbReference>
<evidence type="ECO:0000256" key="3">
    <source>
        <dbReference type="ARBA" id="ARBA00011994"/>
    </source>
</evidence>
<dbReference type="InterPro" id="IPR018274">
    <property type="entry name" value="PEP_util_AS"/>
</dbReference>
<keyword evidence="7" id="KW-0418">Kinase</keyword>
<dbReference type="PIRSF" id="PIRSF000853">
    <property type="entry name" value="PPDK"/>
    <property type="match status" value="1"/>
</dbReference>
<evidence type="ECO:0000256" key="5">
    <source>
        <dbReference type="ARBA" id="ARBA00022723"/>
    </source>
</evidence>
<feature type="domain" description="Pyruvate phosphate dikinase AMP/ATP-binding" evidence="11">
    <location>
        <begin position="304"/>
        <end position="360"/>
    </location>
</feature>
<dbReference type="SUPFAM" id="SSF56059">
    <property type="entry name" value="Glutathione synthetase ATP-binding domain-like"/>
    <property type="match status" value="1"/>
</dbReference>
<keyword evidence="8" id="KW-0067">ATP-binding</keyword>
<dbReference type="EMBL" id="CP104013">
    <property type="protein sequence ID" value="UYP45226.1"/>
    <property type="molecule type" value="Genomic_DNA"/>
</dbReference>
<dbReference type="InterPro" id="IPR040442">
    <property type="entry name" value="Pyrv_kinase-like_dom_sf"/>
</dbReference>
<dbReference type="Gene3D" id="3.30.470.20">
    <property type="entry name" value="ATP-grasp fold, B domain"/>
    <property type="match status" value="1"/>
</dbReference>
<dbReference type="Proteomes" id="UP001208689">
    <property type="component" value="Chromosome"/>
</dbReference>
<sequence length="894" mass="99767">MSEERIVYMFDEVDPSKFKTTSELKEFFGGKGAGLANMTSLGLPIPYGFVIPCKHSLHYAEHHEMPSALKDQVKESIAKLEKKSGYVFGDINKPLLLSVRSGAPVSMPGMMDTVLNLGMSKAIAEKMAESNERFAWDSWRRFIMSYSDIVKETGREPYDEIMEDYKEKKGKKLDIELSAAEMKELGDLYLIEYKKLLSTEFPEDPWVQLFGAINAVFVSWDSERAVAYRKMNKIPNYGTAVNVMRMVFGNLNDDSGTGVLFTRSPMDGEKKIMGEFLINAQGEDVVAGVRTPMSMDDLQKERPEIVEEIFGLANKLEDHYKDMQDCEFTVENKKLFFLQTRVGKRTASAAVKIAIDMMDEQYIDEKTAVLRVAPEKIEELLHKRISPTERKSPIVKGFNASPGAVFGKAVFDCGRAIEMKKAGEKVILVRKETKPEDFPGMIASIGILTSRGGKTCHAAVVARGIGLPAIVGAGDLEIDEEAGIAKVSGEVVFKEGSIISIDGLAGNVYVGEVDVVDPEITAEFQRYLELCDKYRKLGVRTNADTPQMASDAIKNGAEGIGLCRTERMFNAEERLPKVVDMIVAESLEEREKALNVLLPLQKGDFKGIFKTMNGKPVTVRLLDPPLHEFLPDYKTMLIEFTELRVKGDHGDRFKELEFMIRKYEELKEENAMLGHRGVRLGNTNPEIYKMQARALIEALIESQNDGIDVHLEIMLPLVSHVNEFTRLVSILKPLASEIMASANFTPKNTIKWGTMIEIPRAALTSNEIAKHAEFFSFGTNDLTQMTYGFSRDDVESKFLMKYIDEIEPPIMKDNPFEHLDPNGVGKLVAISVKDGRSTRPNLKVGVCGETGGDPDSILLYHKYGLNYVSCSPFRVPVARVAAAHAAILDEQGKL</sequence>
<proteinExistence type="inferred from homology"/>
<dbReference type="Pfam" id="PF00391">
    <property type="entry name" value="PEP-utilizers"/>
    <property type="match status" value="1"/>
</dbReference>
<dbReference type="InterPro" id="IPR036637">
    <property type="entry name" value="Phosphohistidine_dom_sf"/>
</dbReference>
<comment type="cofactor">
    <cofactor evidence="1">
        <name>Mg(2+)</name>
        <dbReference type="ChEBI" id="CHEBI:18420"/>
    </cofactor>
</comment>
<dbReference type="InterPro" id="IPR002192">
    <property type="entry name" value="PPDK_AMP/ATP-bd"/>
</dbReference>
<dbReference type="InterPro" id="IPR023151">
    <property type="entry name" value="PEP_util_CS"/>
</dbReference>
<dbReference type="PROSITE" id="PS00742">
    <property type="entry name" value="PEP_ENZYMES_2"/>
    <property type="match status" value="1"/>
</dbReference>
<dbReference type="SUPFAM" id="SSF52009">
    <property type="entry name" value="Phosphohistidine domain"/>
    <property type="match status" value="1"/>
</dbReference>
<evidence type="ECO:0000256" key="1">
    <source>
        <dbReference type="ARBA" id="ARBA00001946"/>
    </source>
</evidence>
<evidence type="ECO:0000259" key="11">
    <source>
        <dbReference type="Pfam" id="PF01326"/>
    </source>
</evidence>
<keyword evidence="6" id="KW-0547">Nucleotide-binding</keyword>
<dbReference type="PANTHER" id="PTHR22931">
    <property type="entry name" value="PHOSPHOENOLPYRUVATE DIKINASE-RELATED"/>
    <property type="match status" value="1"/>
</dbReference>
<evidence type="ECO:0000256" key="9">
    <source>
        <dbReference type="ARBA" id="ARBA00022842"/>
    </source>
</evidence>
<evidence type="ECO:0000313" key="14">
    <source>
        <dbReference type="Proteomes" id="UP001208689"/>
    </source>
</evidence>
<feature type="domain" description="Pyruvate phosphate dikinase AMP/ATP-binding" evidence="11">
    <location>
        <begin position="62"/>
        <end position="293"/>
    </location>
</feature>
<evidence type="ECO:0000256" key="2">
    <source>
        <dbReference type="ARBA" id="ARBA00007837"/>
    </source>
</evidence>
<evidence type="ECO:0000256" key="8">
    <source>
        <dbReference type="ARBA" id="ARBA00022840"/>
    </source>
</evidence>
<evidence type="ECO:0000313" key="13">
    <source>
        <dbReference type="EMBL" id="UYP45226.1"/>
    </source>
</evidence>
<feature type="domain" description="PEP-utilising enzyme C-terminal" evidence="12">
    <location>
        <begin position="526"/>
        <end position="885"/>
    </location>
</feature>
<keyword evidence="4 13" id="KW-0808">Transferase</keyword>
<dbReference type="Gene3D" id="1.10.189.10">
    <property type="entry name" value="Pyruvate Phosphate Dikinase, domain 2"/>
    <property type="match status" value="1"/>
</dbReference>
<keyword evidence="14" id="KW-1185">Reference proteome</keyword>
<evidence type="ECO:0000256" key="6">
    <source>
        <dbReference type="ARBA" id="ARBA00022741"/>
    </source>
</evidence>
<evidence type="ECO:0000259" key="10">
    <source>
        <dbReference type="Pfam" id="PF00391"/>
    </source>
</evidence>
<dbReference type="SUPFAM" id="SSF51621">
    <property type="entry name" value="Phosphoenolpyruvate/pyruvate domain"/>
    <property type="match status" value="1"/>
</dbReference>
<dbReference type="Gene3D" id="1.20.80.30">
    <property type="match status" value="1"/>
</dbReference>
<comment type="similarity">
    <text evidence="2">Belongs to the PEP-utilizing enzyme family.</text>
</comment>
<gene>
    <name evidence="13" type="ORF">NEF87_001511</name>
</gene>
<name>A0ABY6HRP1_9ARCH</name>
<evidence type="ECO:0000256" key="7">
    <source>
        <dbReference type="ARBA" id="ARBA00022777"/>
    </source>
</evidence>
<evidence type="ECO:0000259" key="12">
    <source>
        <dbReference type="Pfam" id="PF02896"/>
    </source>
</evidence>
<dbReference type="Pfam" id="PF01326">
    <property type="entry name" value="PPDK_N"/>
    <property type="match status" value="2"/>
</dbReference>
<keyword evidence="9" id="KW-0460">Magnesium</keyword>
<evidence type="ECO:0000256" key="4">
    <source>
        <dbReference type="ARBA" id="ARBA00022679"/>
    </source>
</evidence>
<feature type="domain" description="PEP-utilising enzyme mobile" evidence="10">
    <location>
        <begin position="424"/>
        <end position="506"/>
    </location>
</feature>
<dbReference type="NCBIfam" id="NF004531">
    <property type="entry name" value="PRK05878.1"/>
    <property type="match status" value="1"/>
</dbReference>
<dbReference type="Pfam" id="PF02896">
    <property type="entry name" value="PEP-utilizers_C"/>
    <property type="match status" value="1"/>
</dbReference>
<dbReference type="InterPro" id="IPR008279">
    <property type="entry name" value="PEP-util_enz_mobile_dom"/>
</dbReference>
<dbReference type="Gene3D" id="3.50.30.10">
    <property type="entry name" value="Phosphohistidine domain"/>
    <property type="match status" value="1"/>
</dbReference>
<dbReference type="EC" id="2.7.9.1" evidence="3"/>
<keyword evidence="5" id="KW-0479">Metal-binding</keyword>
<dbReference type="InterPro" id="IPR010121">
    <property type="entry name" value="Pyruvate_phosphate_dikinase"/>
</dbReference>
<dbReference type="NCBIfam" id="TIGR01828">
    <property type="entry name" value="pyru_phos_dikin"/>
    <property type="match status" value="1"/>
</dbReference>
<dbReference type="Gene3D" id="3.30.1490.20">
    <property type="entry name" value="ATP-grasp fold, A domain"/>
    <property type="match status" value="1"/>
</dbReference>
<protein>
    <recommendedName>
        <fullName evidence="3">pyruvate, phosphate dikinase</fullName>
        <ecNumber evidence="3">2.7.9.1</ecNumber>
    </recommendedName>
</protein>
<reference evidence="13" key="1">
    <citation type="submission" date="2022-09" db="EMBL/GenBank/DDBJ databases">
        <title>Actin cytoskeleton and complex cell architecture in an #Asgard archaeon.</title>
        <authorList>
            <person name="Ponce Toledo R.I."/>
            <person name="Schleper C."/>
            <person name="Rodrigues Oliveira T."/>
            <person name="Wollweber F."/>
            <person name="Xu J."/>
            <person name="Rittmann S."/>
            <person name="Klingl A."/>
            <person name="Pilhofer M."/>
        </authorList>
    </citation>
    <scope>NUCLEOTIDE SEQUENCE</scope>
    <source>
        <strain evidence="13">B-35</strain>
    </source>
</reference>
<dbReference type="PROSITE" id="PS00370">
    <property type="entry name" value="PEP_ENZYMES_PHOS_SITE"/>
    <property type="match status" value="1"/>
</dbReference>
<accession>A0ABY6HRP1</accession>
<organism evidence="13 14">
    <name type="scientific">Candidatus Lokiarchaeum ossiferum</name>
    <dbReference type="NCBI Taxonomy" id="2951803"/>
    <lineage>
        <taxon>Archaea</taxon>
        <taxon>Promethearchaeati</taxon>
        <taxon>Promethearchaeota</taxon>
        <taxon>Promethearchaeia</taxon>
        <taxon>Promethearchaeales</taxon>
        <taxon>Promethearchaeaceae</taxon>
        <taxon>Candidatus Lokiarchaeum</taxon>
    </lineage>
</organism>
<dbReference type="InterPro" id="IPR015813">
    <property type="entry name" value="Pyrv/PenolPyrv_kinase-like_dom"/>
</dbReference>